<gene>
    <name evidence="8" type="ORF">SAMN02745702_01806</name>
</gene>
<dbReference type="InterPro" id="IPR002758">
    <property type="entry name" value="Cation_antiport_E"/>
</dbReference>
<comment type="subcellular location">
    <subcellularLocation>
        <location evidence="1">Cell membrane</location>
        <topology evidence="1">Multi-pass membrane protein</topology>
    </subcellularLocation>
</comment>
<dbReference type="PANTHER" id="PTHR34584:SF1">
    <property type="entry name" value="NA(+)_H(+) ANTIPORTER SUBUNIT E1"/>
    <property type="match status" value="1"/>
</dbReference>
<name>A0A1T4W7Q8_9BACT</name>
<evidence type="ECO:0000313" key="9">
    <source>
        <dbReference type="Proteomes" id="UP000189733"/>
    </source>
</evidence>
<evidence type="ECO:0000256" key="3">
    <source>
        <dbReference type="ARBA" id="ARBA00022475"/>
    </source>
</evidence>
<organism evidence="8 9">
    <name type="scientific">Desulfobaculum bizertense DSM 18034</name>
    <dbReference type="NCBI Taxonomy" id="1121442"/>
    <lineage>
        <taxon>Bacteria</taxon>
        <taxon>Pseudomonadati</taxon>
        <taxon>Thermodesulfobacteriota</taxon>
        <taxon>Desulfovibrionia</taxon>
        <taxon>Desulfovibrionales</taxon>
        <taxon>Desulfovibrionaceae</taxon>
        <taxon>Desulfobaculum</taxon>
    </lineage>
</organism>
<dbReference type="EMBL" id="FUYA01000005">
    <property type="protein sequence ID" value="SKA73149.1"/>
    <property type="molecule type" value="Genomic_DNA"/>
</dbReference>
<evidence type="ECO:0000256" key="2">
    <source>
        <dbReference type="ARBA" id="ARBA00006228"/>
    </source>
</evidence>
<keyword evidence="5 7" id="KW-1133">Transmembrane helix</keyword>
<feature type="transmembrane region" description="Helical" evidence="7">
    <location>
        <begin position="29"/>
        <end position="46"/>
    </location>
</feature>
<evidence type="ECO:0000313" key="8">
    <source>
        <dbReference type="EMBL" id="SKA73149.1"/>
    </source>
</evidence>
<dbReference type="GO" id="GO:0005886">
    <property type="term" value="C:plasma membrane"/>
    <property type="evidence" value="ECO:0007669"/>
    <property type="project" value="UniProtKB-SubCell"/>
</dbReference>
<dbReference type="RefSeq" id="WP_200803646.1">
    <property type="nucleotide sequence ID" value="NZ_FUYA01000005.1"/>
</dbReference>
<reference evidence="8 9" key="1">
    <citation type="submission" date="2017-02" db="EMBL/GenBank/DDBJ databases">
        <authorList>
            <person name="Peterson S.W."/>
        </authorList>
    </citation>
    <scope>NUCLEOTIDE SEQUENCE [LARGE SCALE GENOMIC DNA]</scope>
    <source>
        <strain evidence="8 9">DSM 18034</strain>
    </source>
</reference>
<feature type="transmembrane region" description="Helical" evidence="7">
    <location>
        <begin position="53"/>
        <end position="69"/>
    </location>
</feature>
<evidence type="ECO:0000256" key="7">
    <source>
        <dbReference type="SAM" id="Phobius"/>
    </source>
</evidence>
<keyword evidence="3" id="KW-1003">Cell membrane</keyword>
<evidence type="ECO:0000256" key="4">
    <source>
        <dbReference type="ARBA" id="ARBA00022692"/>
    </source>
</evidence>
<dbReference type="GO" id="GO:0008324">
    <property type="term" value="F:monoatomic cation transmembrane transporter activity"/>
    <property type="evidence" value="ECO:0007669"/>
    <property type="project" value="InterPro"/>
</dbReference>
<dbReference type="PANTHER" id="PTHR34584">
    <property type="entry name" value="NA(+)/H(+) ANTIPORTER SUBUNIT E1"/>
    <property type="match status" value="1"/>
</dbReference>
<dbReference type="Pfam" id="PF01899">
    <property type="entry name" value="MNHE"/>
    <property type="match status" value="1"/>
</dbReference>
<accession>A0A1T4W7Q8</accession>
<dbReference type="Proteomes" id="UP000189733">
    <property type="component" value="Unassembled WGS sequence"/>
</dbReference>
<protein>
    <submittedName>
        <fullName evidence="8">Multisubunit sodium/proton antiporter, MrpE subunit</fullName>
    </submittedName>
</protein>
<evidence type="ECO:0000256" key="1">
    <source>
        <dbReference type="ARBA" id="ARBA00004651"/>
    </source>
</evidence>
<feature type="transmembrane region" description="Helical" evidence="7">
    <location>
        <begin position="89"/>
        <end position="112"/>
    </location>
</feature>
<dbReference type="STRING" id="1121442.SAMN02745702_01806"/>
<proteinExistence type="inferred from homology"/>
<keyword evidence="6 7" id="KW-0472">Membrane</keyword>
<keyword evidence="9" id="KW-1185">Reference proteome</keyword>
<dbReference type="AlphaFoldDB" id="A0A1T4W7Q8"/>
<evidence type="ECO:0000256" key="5">
    <source>
        <dbReference type="ARBA" id="ARBA00022989"/>
    </source>
</evidence>
<sequence>MAISHDRPSGRCCTAGETGDSAVPKKRRIGPMITTFVIMAITWVILSGQFDPFHMSLGVISCAIVAWFSSDLLFPSKEKGCPTCTWFRFLAYIPWLLLEIVKANFWLLYLVFHPRMMDKINPHVIKFDSRLKSTMSRVTFANSITLTPGTITAYVDVDGRYTVHAIDNKSAEGLPGEMEEKVAKTFGE</sequence>
<dbReference type="PIRSF" id="PIRSF019239">
    <property type="entry name" value="MrpE"/>
    <property type="match status" value="1"/>
</dbReference>
<keyword evidence="4 7" id="KW-0812">Transmembrane</keyword>
<comment type="similarity">
    <text evidence="2">Belongs to the CPA3 antiporters (TC 2.A.63) subunit E family.</text>
</comment>
<evidence type="ECO:0000256" key="6">
    <source>
        <dbReference type="ARBA" id="ARBA00023136"/>
    </source>
</evidence>